<dbReference type="InterPro" id="IPR019887">
    <property type="entry name" value="Tscrpt_reg_AsnC/Lrp_C"/>
</dbReference>
<dbReference type="RefSeq" id="WP_346098064.1">
    <property type="nucleotide sequence ID" value="NZ_BAAABY010000040.1"/>
</dbReference>
<dbReference type="InterPro" id="IPR036390">
    <property type="entry name" value="WH_DNA-bd_sf"/>
</dbReference>
<keyword evidence="7" id="KW-1185">Reference proteome</keyword>
<sequence>MTAADTSHAADTGQGPDALDRRIIAALQIDGRASWRRIAAALGEPERTVARRGLHLLDSGQVTVTGLVARGETAIVRLGCPPGTARDAALAMARRADTIFSYVLSGSPDCVAEVQCPPGRLAALMLDEAPPVPGLLAQHVSPVLRYFRTVHDWHPGILGEAEVAALSRFPVRPGGAGAPARFQDGGPARPEAAGGPAEELGPEERRIVEALAEDGRRTHEELAALAGVSEATARRRVEALTRTGAVSIRAAVEPALLGLPVEALLWIRTRPDAVEAVGRLLTESPLVRYAAVVMGEHQLLVDVTQPSMTALHAFLTEEPWVRHVEAVSSHLVVAAMKRSATPTPLMRSLGA</sequence>
<dbReference type="PANTHER" id="PTHR30154">
    <property type="entry name" value="LEUCINE-RESPONSIVE REGULATORY PROTEIN"/>
    <property type="match status" value="1"/>
</dbReference>
<dbReference type="Pfam" id="PF13404">
    <property type="entry name" value="HTH_AsnC-type"/>
    <property type="match status" value="2"/>
</dbReference>
<comment type="caution">
    <text evidence="6">The sequence shown here is derived from an EMBL/GenBank/DDBJ whole genome shotgun (WGS) entry which is preliminary data.</text>
</comment>
<reference evidence="6 7" key="1">
    <citation type="journal article" date="2019" name="Int. J. Syst. Evol. Microbiol.">
        <title>The Global Catalogue of Microorganisms (GCM) 10K type strain sequencing project: providing services to taxonomists for standard genome sequencing and annotation.</title>
        <authorList>
            <consortium name="The Broad Institute Genomics Platform"/>
            <consortium name="The Broad Institute Genome Sequencing Center for Infectious Disease"/>
            <person name="Wu L."/>
            <person name="Ma J."/>
        </authorList>
    </citation>
    <scope>NUCLEOTIDE SEQUENCE [LARGE SCALE GENOMIC DNA]</scope>
    <source>
        <strain evidence="6 7">JCM 4805</strain>
    </source>
</reference>
<evidence type="ECO:0000259" key="5">
    <source>
        <dbReference type="PROSITE" id="PS50956"/>
    </source>
</evidence>
<dbReference type="InterPro" id="IPR019888">
    <property type="entry name" value="Tscrpt_reg_AsnC-like"/>
</dbReference>
<accession>A0ABN1AU19</accession>
<dbReference type="PRINTS" id="PR00033">
    <property type="entry name" value="HTHASNC"/>
</dbReference>
<dbReference type="EMBL" id="BAAABY010000040">
    <property type="protein sequence ID" value="GAA0483871.1"/>
    <property type="molecule type" value="Genomic_DNA"/>
</dbReference>
<organism evidence="6 7">
    <name type="scientific">Streptomyces olivaceiscleroticus</name>
    <dbReference type="NCBI Taxonomy" id="68245"/>
    <lineage>
        <taxon>Bacteria</taxon>
        <taxon>Bacillati</taxon>
        <taxon>Actinomycetota</taxon>
        <taxon>Actinomycetes</taxon>
        <taxon>Kitasatosporales</taxon>
        <taxon>Streptomycetaceae</taxon>
        <taxon>Streptomyces</taxon>
    </lineage>
</organism>
<dbReference type="Gene3D" id="1.10.10.10">
    <property type="entry name" value="Winged helix-like DNA-binding domain superfamily/Winged helix DNA-binding domain"/>
    <property type="match status" value="2"/>
</dbReference>
<keyword evidence="1" id="KW-0805">Transcription regulation</keyword>
<proteinExistence type="predicted"/>
<dbReference type="SMART" id="SM00344">
    <property type="entry name" value="HTH_ASNC"/>
    <property type="match status" value="2"/>
</dbReference>
<dbReference type="PROSITE" id="PS50956">
    <property type="entry name" value="HTH_ASNC_2"/>
    <property type="match status" value="1"/>
</dbReference>
<dbReference type="Proteomes" id="UP001500909">
    <property type="component" value="Unassembled WGS sequence"/>
</dbReference>
<keyword evidence="2" id="KW-0238">DNA-binding</keyword>
<evidence type="ECO:0000256" key="3">
    <source>
        <dbReference type="ARBA" id="ARBA00023163"/>
    </source>
</evidence>
<dbReference type="Pfam" id="PF01037">
    <property type="entry name" value="AsnC_trans_reg"/>
    <property type="match status" value="1"/>
</dbReference>
<evidence type="ECO:0000313" key="7">
    <source>
        <dbReference type="Proteomes" id="UP001500909"/>
    </source>
</evidence>
<gene>
    <name evidence="6" type="ORF">GCM10010361_55950</name>
</gene>
<dbReference type="InterPro" id="IPR000485">
    <property type="entry name" value="AsnC-type_HTH_dom"/>
</dbReference>
<evidence type="ECO:0000313" key="6">
    <source>
        <dbReference type="EMBL" id="GAA0483871.1"/>
    </source>
</evidence>
<dbReference type="Gene3D" id="3.30.70.920">
    <property type="match status" value="1"/>
</dbReference>
<evidence type="ECO:0000256" key="2">
    <source>
        <dbReference type="ARBA" id="ARBA00023125"/>
    </source>
</evidence>
<evidence type="ECO:0000256" key="4">
    <source>
        <dbReference type="SAM" id="MobiDB-lite"/>
    </source>
</evidence>
<dbReference type="SUPFAM" id="SSF54909">
    <property type="entry name" value="Dimeric alpha+beta barrel"/>
    <property type="match status" value="1"/>
</dbReference>
<feature type="domain" description="HTH asnC-type" evidence="5">
    <location>
        <begin position="204"/>
        <end position="260"/>
    </location>
</feature>
<name>A0ABN1AU19_9ACTN</name>
<dbReference type="PANTHER" id="PTHR30154:SF34">
    <property type="entry name" value="TRANSCRIPTIONAL REGULATOR AZLB"/>
    <property type="match status" value="1"/>
</dbReference>
<dbReference type="SUPFAM" id="SSF46785">
    <property type="entry name" value="Winged helix' DNA-binding domain"/>
    <property type="match status" value="1"/>
</dbReference>
<dbReference type="InterPro" id="IPR011008">
    <property type="entry name" value="Dimeric_a/b-barrel"/>
</dbReference>
<feature type="region of interest" description="Disordered" evidence="4">
    <location>
        <begin position="176"/>
        <end position="203"/>
    </location>
</feature>
<protein>
    <submittedName>
        <fullName evidence="6">AsnC family transcriptional regulator</fullName>
    </submittedName>
</protein>
<feature type="compositionally biased region" description="Low complexity" evidence="4">
    <location>
        <begin position="185"/>
        <end position="199"/>
    </location>
</feature>
<evidence type="ECO:0000256" key="1">
    <source>
        <dbReference type="ARBA" id="ARBA00023015"/>
    </source>
</evidence>
<dbReference type="InterPro" id="IPR036388">
    <property type="entry name" value="WH-like_DNA-bd_sf"/>
</dbReference>
<keyword evidence="3" id="KW-0804">Transcription</keyword>